<protein>
    <submittedName>
        <fullName evidence="4">M23 family metallopeptidase</fullName>
    </submittedName>
</protein>
<dbReference type="PANTHER" id="PTHR21666">
    <property type="entry name" value="PEPTIDASE-RELATED"/>
    <property type="match status" value="1"/>
</dbReference>
<dbReference type="PANTHER" id="PTHR21666:SF270">
    <property type="entry name" value="MUREIN HYDROLASE ACTIVATOR ENVC"/>
    <property type="match status" value="1"/>
</dbReference>
<evidence type="ECO:0000313" key="4">
    <source>
        <dbReference type="EMBL" id="MBW6394635.1"/>
    </source>
</evidence>
<gene>
    <name evidence="4" type="ORF">KZX47_05635</name>
</gene>
<feature type="transmembrane region" description="Helical" evidence="2">
    <location>
        <begin position="35"/>
        <end position="53"/>
    </location>
</feature>
<keyword evidence="2" id="KW-1133">Transmembrane helix</keyword>
<dbReference type="InterPro" id="IPR050570">
    <property type="entry name" value="Cell_wall_metabolism_enzyme"/>
</dbReference>
<keyword evidence="2" id="KW-0472">Membrane</keyword>
<dbReference type="Pfam" id="PF01551">
    <property type="entry name" value="Peptidase_M23"/>
    <property type="match status" value="1"/>
</dbReference>
<keyword evidence="5" id="KW-1185">Reference proteome</keyword>
<organism evidence="4 5">
    <name type="scientific">Thermus brevis</name>
    <dbReference type="NCBI Taxonomy" id="2862456"/>
    <lineage>
        <taxon>Bacteria</taxon>
        <taxon>Thermotogati</taxon>
        <taxon>Deinococcota</taxon>
        <taxon>Deinococci</taxon>
        <taxon>Thermales</taxon>
        <taxon>Thermaceae</taxon>
        <taxon>Thermus</taxon>
    </lineage>
</organism>
<evidence type="ECO:0000313" key="5">
    <source>
        <dbReference type="Proteomes" id="UP000724268"/>
    </source>
</evidence>
<dbReference type="CDD" id="cd12797">
    <property type="entry name" value="M23_peptidase"/>
    <property type="match status" value="1"/>
</dbReference>
<keyword evidence="2" id="KW-0812">Transmembrane</keyword>
<reference evidence="4 5" key="1">
    <citation type="submission" date="2021-07" db="EMBL/GenBank/DDBJ databases">
        <title>Thermus aquaticus gen. n. and sp. n., a nonsporulating extreme thermophile.</title>
        <authorList>
            <person name="Hu C.-J."/>
            <person name="Li W.-J."/>
            <person name="Xian W.-D."/>
        </authorList>
    </citation>
    <scope>NUCLEOTIDE SEQUENCE [LARGE SCALE GENOMIC DNA]</scope>
    <source>
        <strain evidence="4 5">SYSU G05001</strain>
    </source>
</reference>
<evidence type="ECO:0000256" key="2">
    <source>
        <dbReference type="SAM" id="Phobius"/>
    </source>
</evidence>
<dbReference type="Proteomes" id="UP000724268">
    <property type="component" value="Unassembled WGS sequence"/>
</dbReference>
<dbReference type="Gene3D" id="2.70.70.10">
    <property type="entry name" value="Glucose Permease (Domain IIA)"/>
    <property type="match status" value="1"/>
</dbReference>
<proteinExistence type="predicted"/>
<evidence type="ECO:0000259" key="3">
    <source>
        <dbReference type="Pfam" id="PF01551"/>
    </source>
</evidence>
<evidence type="ECO:0000256" key="1">
    <source>
        <dbReference type="SAM" id="MobiDB-lite"/>
    </source>
</evidence>
<dbReference type="InterPro" id="IPR016047">
    <property type="entry name" value="M23ase_b-sheet_dom"/>
</dbReference>
<dbReference type="SUPFAM" id="SSF51261">
    <property type="entry name" value="Duplicated hybrid motif"/>
    <property type="match status" value="1"/>
</dbReference>
<dbReference type="InterPro" id="IPR011055">
    <property type="entry name" value="Dup_hybrid_motif"/>
</dbReference>
<sequence>MVFPWLLLVFLPQLVAVLLWRPRLGGTLALSHFNPIFILISVLQLLGQIAPLLRYRFRLSSPKTYRQKVDYSLPFQGVWPAANGGPDPATSHSWEIVGQRYAYDFLIVDPEGKTFRQDEGRLEDYYAFGAPVLAPADGVVVAVQDRHRDAPRPRAIDLLAWSPLGNYVLIRHAEGEYSLLAHLRRGSVRVRPGEWVRRGQVIGECGNSGNSTEPHLHFQVQDHPNFYLAASLPVRFRDWCYEEDGEWRRVEEGYPLFGDRVRNCVDALSGPPVPDSASSQTATPSLQGEGKGGE</sequence>
<feature type="domain" description="M23ase beta-sheet core" evidence="3">
    <location>
        <begin position="129"/>
        <end position="222"/>
    </location>
</feature>
<feature type="region of interest" description="Disordered" evidence="1">
    <location>
        <begin position="268"/>
        <end position="294"/>
    </location>
</feature>
<dbReference type="EMBL" id="JAHXRS010000008">
    <property type="protein sequence ID" value="MBW6394635.1"/>
    <property type="molecule type" value="Genomic_DNA"/>
</dbReference>
<accession>A0ABS6ZXT4</accession>
<name>A0ABS6ZXT4_9DEIN</name>
<feature type="compositionally biased region" description="Polar residues" evidence="1">
    <location>
        <begin position="276"/>
        <end position="286"/>
    </location>
</feature>
<comment type="caution">
    <text evidence="4">The sequence shown here is derived from an EMBL/GenBank/DDBJ whole genome shotgun (WGS) entry which is preliminary data.</text>
</comment>